<comment type="caution">
    <text evidence="1">The sequence shown here is derived from an EMBL/GenBank/DDBJ whole genome shotgun (WGS) entry which is preliminary data.</text>
</comment>
<organism evidence="1 2">
    <name type="scientific">Xylaria curta</name>
    <dbReference type="NCBI Taxonomy" id="42375"/>
    <lineage>
        <taxon>Eukaryota</taxon>
        <taxon>Fungi</taxon>
        <taxon>Dikarya</taxon>
        <taxon>Ascomycota</taxon>
        <taxon>Pezizomycotina</taxon>
        <taxon>Sordariomycetes</taxon>
        <taxon>Xylariomycetidae</taxon>
        <taxon>Xylariales</taxon>
        <taxon>Xylariaceae</taxon>
        <taxon>Xylaria</taxon>
    </lineage>
</organism>
<name>A0ACC1NK08_9PEZI</name>
<protein>
    <submittedName>
        <fullName evidence="1">Uncharacterized protein</fullName>
    </submittedName>
</protein>
<evidence type="ECO:0000313" key="1">
    <source>
        <dbReference type="EMBL" id="KAJ2979247.1"/>
    </source>
</evidence>
<reference evidence="1" key="1">
    <citation type="submission" date="2022-10" db="EMBL/GenBank/DDBJ databases">
        <title>Genome Sequence of Xylaria curta.</title>
        <authorList>
            <person name="Buettner E."/>
        </authorList>
    </citation>
    <scope>NUCLEOTIDE SEQUENCE</scope>
    <source>
        <strain evidence="1">Babe10</strain>
    </source>
</reference>
<keyword evidence="2" id="KW-1185">Reference proteome</keyword>
<accession>A0ACC1NK08</accession>
<evidence type="ECO:0000313" key="2">
    <source>
        <dbReference type="Proteomes" id="UP001143856"/>
    </source>
</evidence>
<proteinExistence type="predicted"/>
<dbReference type="EMBL" id="JAPDGR010001835">
    <property type="protein sequence ID" value="KAJ2979247.1"/>
    <property type="molecule type" value="Genomic_DNA"/>
</dbReference>
<gene>
    <name evidence="1" type="ORF">NUW58_g7253</name>
</gene>
<sequence length="145" mass="16304">MWDRSLYILNDVDDNPLRCIGNDNGQRRTYFENMSRAMATLCDGPFAAVMDRDIQNVFLGSIWGMVEFPQLMRDDNPVSQKVDHIEATNELGNDSTGFWDRPGTSIKRSTANEIFSVERGKRASCGVGADIAVQIDIGGKWPVEW</sequence>
<dbReference type="Proteomes" id="UP001143856">
    <property type="component" value="Unassembled WGS sequence"/>
</dbReference>